<organism evidence="2 3">
    <name type="scientific">Candidatus Daviesbacteria bacterium RIFCSPHIGHO2_12_FULL_37_11</name>
    <dbReference type="NCBI Taxonomy" id="1797777"/>
    <lineage>
        <taxon>Bacteria</taxon>
        <taxon>Candidatus Daviesiibacteriota</taxon>
    </lineage>
</organism>
<name>A0A1F5KBG6_9BACT</name>
<evidence type="ECO:0000259" key="1">
    <source>
        <dbReference type="Pfam" id="PF21806"/>
    </source>
</evidence>
<protein>
    <recommendedName>
        <fullName evidence="1">DUF6879 domain-containing protein</fullName>
    </recommendedName>
</protein>
<dbReference type="InterPro" id="IPR049244">
    <property type="entry name" value="DUF6879"/>
</dbReference>
<gene>
    <name evidence="2" type="ORF">A3F00_03050</name>
</gene>
<dbReference type="Proteomes" id="UP000176527">
    <property type="component" value="Unassembled WGS sequence"/>
</dbReference>
<accession>A0A1F5KBG6</accession>
<dbReference type="Pfam" id="PF21806">
    <property type="entry name" value="DUF6879"/>
    <property type="match status" value="1"/>
</dbReference>
<reference evidence="2 3" key="1">
    <citation type="journal article" date="2016" name="Nat. Commun.">
        <title>Thousands of microbial genomes shed light on interconnected biogeochemical processes in an aquifer system.</title>
        <authorList>
            <person name="Anantharaman K."/>
            <person name="Brown C.T."/>
            <person name="Hug L.A."/>
            <person name="Sharon I."/>
            <person name="Castelle C.J."/>
            <person name="Probst A.J."/>
            <person name="Thomas B.C."/>
            <person name="Singh A."/>
            <person name="Wilkins M.J."/>
            <person name="Karaoz U."/>
            <person name="Brodie E.L."/>
            <person name="Williams K.H."/>
            <person name="Hubbard S.S."/>
            <person name="Banfield J.F."/>
        </authorList>
    </citation>
    <scope>NUCLEOTIDE SEQUENCE [LARGE SCALE GENOMIC DNA]</scope>
</reference>
<evidence type="ECO:0000313" key="2">
    <source>
        <dbReference type="EMBL" id="OGE38276.1"/>
    </source>
</evidence>
<dbReference type="EMBL" id="MFDE01000025">
    <property type="protein sequence ID" value="OGE38276.1"/>
    <property type="molecule type" value="Genomic_DNA"/>
</dbReference>
<sequence length="172" mass="20651">MKQFKKAWDQSRKSIFRLELLSIYNVSGDRECFQKFLKHEDYIDNEFREWLIKIENTNKKGVRTERVRIYAQPVNDYIKYEIDAWKHSIKVGDKVFFLDYEKYVGIIEELKIVPEDFWLFDESVLVTFHYGSDGSFIGEELMVGDVLIRKCIDLKNKLLDISIPYQQFLKDI</sequence>
<dbReference type="AlphaFoldDB" id="A0A1F5KBG6"/>
<proteinExistence type="predicted"/>
<feature type="domain" description="DUF6879" evidence="1">
    <location>
        <begin position="3"/>
        <end position="169"/>
    </location>
</feature>
<comment type="caution">
    <text evidence="2">The sequence shown here is derived from an EMBL/GenBank/DDBJ whole genome shotgun (WGS) entry which is preliminary data.</text>
</comment>
<evidence type="ECO:0000313" key="3">
    <source>
        <dbReference type="Proteomes" id="UP000176527"/>
    </source>
</evidence>